<accession>A0AAE0XXV4</accession>
<organism evidence="2 3">
    <name type="scientific">Elysia crispata</name>
    <name type="common">lettuce slug</name>
    <dbReference type="NCBI Taxonomy" id="231223"/>
    <lineage>
        <taxon>Eukaryota</taxon>
        <taxon>Metazoa</taxon>
        <taxon>Spiralia</taxon>
        <taxon>Lophotrochozoa</taxon>
        <taxon>Mollusca</taxon>
        <taxon>Gastropoda</taxon>
        <taxon>Heterobranchia</taxon>
        <taxon>Euthyneura</taxon>
        <taxon>Panpulmonata</taxon>
        <taxon>Sacoglossa</taxon>
        <taxon>Placobranchoidea</taxon>
        <taxon>Plakobranchidae</taxon>
        <taxon>Elysia</taxon>
    </lineage>
</organism>
<comment type="caution">
    <text evidence="2">The sequence shown here is derived from an EMBL/GenBank/DDBJ whole genome shotgun (WGS) entry which is preliminary data.</text>
</comment>
<evidence type="ECO:0000313" key="2">
    <source>
        <dbReference type="EMBL" id="KAK3722596.1"/>
    </source>
</evidence>
<dbReference type="Proteomes" id="UP001283361">
    <property type="component" value="Unassembled WGS sequence"/>
</dbReference>
<gene>
    <name evidence="2" type="ORF">RRG08_053715</name>
</gene>
<evidence type="ECO:0000313" key="3">
    <source>
        <dbReference type="Proteomes" id="UP001283361"/>
    </source>
</evidence>
<evidence type="ECO:0000256" key="1">
    <source>
        <dbReference type="SAM" id="MobiDB-lite"/>
    </source>
</evidence>
<proteinExistence type="predicted"/>
<feature type="region of interest" description="Disordered" evidence="1">
    <location>
        <begin position="110"/>
        <end position="147"/>
    </location>
</feature>
<feature type="compositionally biased region" description="Basic and acidic residues" evidence="1">
    <location>
        <begin position="122"/>
        <end position="146"/>
    </location>
</feature>
<reference evidence="2" key="1">
    <citation type="journal article" date="2023" name="G3 (Bethesda)">
        <title>A reference genome for the long-term kleptoplast-retaining sea slug Elysia crispata morphotype clarki.</title>
        <authorList>
            <person name="Eastman K.E."/>
            <person name="Pendleton A.L."/>
            <person name="Shaikh M.A."/>
            <person name="Suttiyut T."/>
            <person name="Ogas R."/>
            <person name="Tomko P."/>
            <person name="Gavelis G."/>
            <person name="Widhalm J.R."/>
            <person name="Wisecaver J.H."/>
        </authorList>
    </citation>
    <scope>NUCLEOTIDE SEQUENCE</scope>
    <source>
        <strain evidence="2">ECLA1</strain>
    </source>
</reference>
<feature type="region of interest" description="Disordered" evidence="1">
    <location>
        <begin position="161"/>
        <end position="197"/>
    </location>
</feature>
<feature type="compositionally biased region" description="Basic and acidic residues" evidence="1">
    <location>
        <begin position="180"/>
        <end position="197"/>
    </location>
</feature>
<dbReference type="EMBL" id="JAWDGP010007370">
    <property type="protein sequence ID" value="KAK3722596.1"/>
    <property type="molecule type" value="Genomic_DNA"/>
</dbReference>
<sequence>MWGSEKRTRSSRTAILRERKEMGLIGGVRVSEKWTRSSRTAILRERERKEMGLIGGVRVSEKWTRSSRTAILRERERKEMGLIGGVRVSEKWTRSSRTAILRERERKEMGLIGGVRASENGPDPRGRPFSEREREKGNGPDWRCEGLGEWTRSSRTAILRERERKEMGLIGGVRASENGPDPRGRPFSERERERKWA</sequence>
<protein>
    <submittedName>
        <fullName evidence="2">Uncharacterized protein</fullName>
    </submittedName>
</protein>
<dbReference type="AlphaFoldDB" id="A0AAE0XXV4"/>
<name>A0AAE0XXV4_9GAST</name>
<keyword evidence="3" id="KW-1185">Reference proteome</keyword>